<organism evidence="1 2">
    <name type="scientific">Paraburkholderia xenovorans (strain LB400)</name>
    <dbReference type="NCBI Taxonomy" id="266265"/>
    <lineage>
        <taxon>Bacteria</taxon>
        <taxon>Pseudomonadati</taxon>
        <taxon>Pseudomonadota</taxon>
        <taxon>Betaproteobacteria</taxon>
        <taxon>Burkholderiales</taxon>
        <taxon>Burkholderiaceae</taxon>
        <taxon>Paraburkholderia</taxon>
    </lineage>
</organism>
<name>Q13TC1_PARXL</name>
<keyword evidence="2" id="KW-1185">Reference proteome</keyword>
<evidence type="ECO:0000313" key="2">
    <source>
        <dbReference type="Proteomes" id="UP000001817"/>
    </source>
</evidence>
<dbReference type="AlphaFoldDB" id="Q13TC1"/>
<dbReference type="Proteomes" id="UP000001817">
    <property type="component" value="Chromosome 1"/>
</dbReference>
<dbReference type="EMBL" id="CP000270">
    <property type="protein sequence ID" value="ABE32668.1"/>
    <property type="molecule type" value="Genomic_DNA"/>
</dbReference>
<sequence length="104" mass="11577">MAGVMCASRPRLRRVHADCSSFVTTTAAGACFRLLPIRLPCSRSIRERRESAGAQLNDELTEPADTDRLRNDFARSGVACSEWLPLQDDARGRRSFPRRQAGIT</sequence>
<gene>
    <name evidence="1" type="ORF">Bxe_A0265</name>
</gene>
<protein>
    <submittedName>
        <fullName evidence="1">Uncharacterized protein</fullName>
    </submittedName>
</protein>
<reference evidence="1 2" key="1">
    <citation type="journal article" date="2006" name="Proc. Natl. Acad. Sci. U.S.A.">
        <title>Burkholderia xenovorans LB400 harbors a multi-replicon, 9.73-Mbp genome shaped for versatility.</title>
        <authorList>
            <person name="Chain P.S."/>
            <person name="Denef V.J."/>
            <person name="Konstantinidis K.T."/>
            <person name="Vergez L.M."/>
            <person name="Agullo L."/>
            <person name="Reyes V.L."/>
            <person name="Hauser L."/>
            <person name="Cordova M."/>
            <person name="Gomez L."/>
            <person name="Gonzalez M."/>
            <person name="Land M."/>
            <person name="Lao V."/>
            <person name="Larimer F."/>
            <person name="LiPuma J.J."/>
            <person name="Mahenthiralingam E."/>
            <person name="Malfatti S.A."/>
            <person name="Marx C.J."/>
            <person name="Parnell J.J."/>
            <person name="Ramette A."/>
            <person name="Richardson P."/>
            <person name="Seeger M."/>
            <person name="Smith D."/>
            <person name="Spilker T."/>
            <person name="Sul W.J."/>
            <person name="Tsoi T.V."/>
            <person name="Ulrich L.E."/>
            <person name="Zhulin I.B."/>
            <person name="Tiedje J.M."/>
        </authorList>
    </citation>
    <scope>NUCLEOTIDE SEQUENCE [LARGE SCALE GENOMIC DNA]</scope>
    <source>
        <strain evidence="1 2">LB400</strain>
    </source>
</reference>
<evidence type="ECO:0000313" key="1">
    <source>
        <dbReference type="EMBL" id="ABE32668.1"/>
    </source>
</evidence>
<proteinExistence type="predicted"/>
<dbReference type="KEGG" id="bxe:Bxe_A0265"/>
<accession>Q13TC1</accession>